<protein>
    <recommendedName>
        <fullName evidence="1">Transposable element P transposase-like RNase H C-terminal domain-containing protein</fullName>
    </recommendedName>
</protein>
<evidence type="ECO:0000313" key="2">
    <source>
        <dbReference type="EMBL" id="KAK5646591.1"/>
    </source>
</evidence>
<keyword evidence="3" id="KW-1185">Reference proteome</keyword>
<proteinExistence type="predicted"/>
<dbReference type="AlphaFoldDB" id="A0AAN7VKB3"/>
<accession>A0AAN7VKB3</accession>
<evidence type="ECO:0000313" key="3">
    <source>
        <dbReference type="Proteomes" id="UP001329430"/>
    </source>
</evidence>
<feature type="domain" description="Transposable element P transposase-like RNase H C-terminal" evidence="1">
    <location>
        <begin position="1"/>
        <end position="26"/>
    </location>
</feature>
<gene>
    <name evidence="2" type="ORF">RI129_005055</name>
</gene>
<dbReference type="InterPro" id="IPR048367">
    <property type="entry name" value="TNP-like_RNaseH_C"/>
</dbReference>
<evidence type="ECO:0000259" key="1">
    <source>
        <dbReference type="Pfam" id="PF21789"/>
    </source>
</evidence>
<dbReference type="Pfam" id="PF21789">
    <property type="entry name" value="TNP-like_RNaseH_C"/>
    <property type="match status" value="1"/>
</dbReference>
<reference evidence="2 3" key="1">
    <citation type="journal article" date="2024" name="Insects">
        <title>An Improved Chromosome-Level Genome Assembly of the Firefly Pyrocoelia pectoralis.</title>
        <authorList>
            <person name="Fu X."/>
            <person name="Meyer-Rochow V.B."/>
            <person name="Ballantyne L."/>
            <person name="Zhu X."/>
        </authorList>
    </citation>
    <scope>NUCLEOTIDE SEQUENCE [LARGE SCALE GENOMIC DNA]</scope>
    <source>
        <strain evidence="2">XCY_ONT2</strain>
    </source>
</reference>
<comment type="caution">
    <text evidence="2">The sequence shown here is derived from an EMBL/GenBank/DDBJ whole genome shotgun (WGS) entry which is preliminary data.</text>
</comment>
<dbReference type="PANTHER" id="PTHR47577:SF2">
    <property type="entry name" value="THAP DOMAIN CONTAINING 9"/>
    <property type="match status" value="1"/>
</dbReference>
<dbReference type="PANTHER" id="PTHR47577">
    <property type="entry name" value="THAP DOMAIN-CONTAINING PROTEIN 6"/>
    <property type="match status" value="1"/>
</dbReference>
<dbReference type="Proteomes" id="UP001329430">
    <property type="component" value="Chromosome 3"/>
</dbReference>
<dbReference type="EMBL" id="JAVRBK010000003">
    <property type="protein sequence ID" value="KAK5646591.1"/>
    <property type="molecule type" value="Genomic_DNA"/>
</dbReference>
<name>A0AAN7VKB3_9COLE</name>
<sequence>MFFSAIRSRGGYNNNPTAKQFEGAYKRLLLKTEISTSVSANCVQIDNTSILTISRHVTENEDILDFPNWSPYLIDVTKYISGFVARKIAKSVKCSICVDSVFALETNSQLLTRKNRGGLLYASSDVIKICQIAETVFRFFIQTTPHPVISKMVISGLRKINNSYNPFASLNSHILNQDPINNHILQLTSLVLKVYFTIRVHYQNTHINQIKTRVR</sequence>
<organism evidence="2 3">
    <name type="scientific">Pyrocoelia pectoralis</name>
    <dbReference type="NCBI Taxonomy" id="417401"/>
    <lineage>
        <taxon>Eukaryota</taxon>
        <taxon>Metazoa</taxon>
        <taxon>Ecdysozoa</taxon>
        <taxon>Arthropoda</taxon>
        <taxon>Hexapoda</taxon>
        <taxon>Insecta</taxon>
        <taxon>Pterygota</taxon>
        <taxon>Neoptera</taxon>
        <taxon>Endopterygota</taxon>
        <taxon>Coleoptera</taxon>
        <taxon>Polyphaga</taxon>
        <taxon>Elateriformia</taxon>
        <taxon>Elateroidea</taxon>
        <taxon>Lampyridae</taxon>
        <taxon>Lampyrinae</taxon>
        <taxon>Pyrocoelia</taxon>
    </lineage>
</organism>